<organism evidence="1">
    <name type="scientific">Rhizophora mucronata</name>
    <name type="common">Asiatic mangrove</name>
    <dbReference type="NCBI Taxonomy" id="61149"/>
    <lineage>
        <taxon>Eukaryota</taxon>
        <taxon>Viridiplantae</taxon>
        <taxon>Streptophyta</taxon>
        <taxon>Embryophyta</taxon>
        <taxon>Tracheophyta</taxon>
        <taxon>Spermatophyta</taxon>
        <taxon>Magnoliopsida</taxon>
        <taxon>eudicotyledons</taxon>
        <taxon>Gunneridae</taxon>
        <taxon>Pentapetalae</taxon>
        <taxon>rosids</taxon>
        <taxon>fabids</taxon>
        <taxon>Malpighiales</taxon>
        <taxon>Rhizophoraceae</taxon>
        <taxon>Rhizophora</taxon>
    </lineage>
</organism>
<name>A0A2P2P6X4_RHIMU</name>
<reference evidence="1" key="1">
    <citation type="submission" date="2018-02" db="EMBL/GenBank/DDBJ databases">
        <title>Rhizophora mucronata_Transcriptome.</title>
        <authorList>
            <person name="Meera S.P."/>
            <person name="Sreeshan A."/>
            <person name="Augustine A."/>
        </authorList>
    </citation>
    <scope>NUCLEOTIDE SEQUENCE</scope>
    <source>
        <tissue evidence="1">Leaf</tissue>
    </source>
</reference>
<dbReference type="AlphaFoldDB" id="A0A2P2P6X4"/>
<sequence>MPISKINRKTLHPFRRKHIERKSLNLLLYVLLKFHSIRISPAY</sequence>
<protein>
    <submittedName>
        <fullName evidence="1">Uncharacterized protein</fullName>
    </submittedName>
</protein>
<accession>A0A2P2P6X4</accession>
<proteinExistence type="predicted"/>
<evidence type="ECO:0000313" key="1">
    <source>
        <dbReference type="EMBL" id="MBX50423.1"/>
    </source>
</evidence>
<dbReference type="EMBL" id="GGEC01069939">
    <property type="protein sequence ID" value="MBX50423.1"/>
    <property type="molecule type" value="Transcribed_RNA"/>
</dbReference>